<dbReference type="Pfam" id="PF08264">
    <property type="entry name" value="Anticodon_1"/>
    <property type="match status" value="1"/>
</dbReference>
<evidence type="ECO:0000256" key="5">
    <source>
        <dbReference type="ARBA" id="ARBA00022840"/>
    </source>
</evidence>
<evidence type="ECO:0000256" key="3">
    <source>
        <dbReference type="ARBA" id="ARBA00022598"/>
    </source>
</evidence>
<feature type="domain" description="Methionyl/Valyl/Leucyl/Isoleucyl-tRNA synthetase anticodon-binding" evidence="11">
    <location>
        <begin position="848"/>
        <end position="954"/>
    </location>
</feature>
<evidence type="ECO:0000313" key="12">
    <source>
        <dbReference type="WBParaSite" id="HDID_0001039201-mRNA-1"/>
    </source>
</evidence>
<sequence length="1083" mass="122669">LVPRYRLYNRSYTRIFRLQRPPHPNQHSFIAQGFGVLELHGNPWPPIGKPHLPKPVEGSTAGIECDYQNIFFSIEYSGLMIHTLKGISSRTAFFRQRLAYSKFAPGINLLETQKTYQPAVVEDPKICAPIWQATLKERKWGKSKDREKFSIILPPPNITGDLHLGHALTVSIQDAICRWQFMRGKDVSWIPGLDHAGLAAEMVVEHHLANLEKNKENSVNLRHTLGREAFIKEIWKWKESKSNTILDQLNRLGLLLDWHSEYFTFTPEHSKAVNEALFRFSEAGLLYRANSLISWCCHLQSAISDIEVDRKEITEFTKLTVPGYAEKQEFGYVDVFNYKLIDRGETVPVATTRLETMLGDTALAVHPDDSRYAHLIGKRVEHPFIKDRVMPIIADADHVDPNQGTGVVKVSPGHSAIDFEIAQGGKRLEVLNILSNDGSILPSVCEEFGGLPRFTARSKIAQRLFELGFYRGRYRIGESTEFLATVCSMSLPICSRSGDIVEPLLREQWFIDTMEMASAASKANETGEIRISPHFHEPTWRDWLSPERRRDWCISRQVWWGHRMPAYRIPDSLRPSKQCESNSSTTTSDWVIARDFEEARRLIAKRCNCDINEVPTELEQDTDVLDTWFSSGLLPMTAFGWPEKSSELERNYPLDLMETGQDILFFWVARMAMLGVHLTGRMPFKHILLHGLVCDANGQKMSKSKGNTIDPLSLIDGVGSLKPHQVGDGGDGGIQTLGADALRASLLATDFTRPAVIFTEEGTLDFRRFGNKIWQSLRFLISEMNRIGVFTEIKHFSIEEYWENLSDSQSSNNLPLIDEWILMQAAHLAQRFNSTFDSLCAEGNEDEALHNCVADFRLWWIEDLCSVYLEVIKDRLRSNNGSAKELNILIATFLCGLRLLHPLMPHLSEVLWQSLTKDGHSILLQDFPKPKQEPALDQCNFVTKVLDAMSKLKSWRVLLGLKKNFSGRVGVTTLLYKDPRKEAAIFELSAALTGLKPLQAGKDQDYCMIPCGAGITLSFEPEGVNFEAAKDTLQGRLTRLSKKVDVLHKKKQKQSDSTISNDLSRTEVSKVGEIPVFAAFKNI</sequence>
<evidence type="ECO:0000259" key="11">
    <source>
        <dbReference type="Pfam" id="PF08264"/>
    </source>
</evidence>
<dbReference type="InterPro" id="IPR002303">
    <property type="entry name" value="Valyl-tRNA_ligase"/>
</dbReference>
<dbReference type="NCBIfam" id="TIGR00422">
    <property type="entry name" value="valS"/>
    <property type="match status" value="1"/>
</dbReference>
<dbReference type="SUPFAM" id="SSF52374">
    <property type="entry name" value="Nucleotidylyl transferase"/>
    <property type="match status" value="1"/>
</dbReference>
<dbReference type="GO" id="GO:0005829">
    <property type="term" value="C:cytosol"/>
    <property type="evidence" value="ECO:0007669"/>
    <property type="project" value="TreeGrafter"/>
</dbReference>
<dbReference type="Gene3D" id="3.40.50.620">
    <property type="entry name" value="HUPs"/>
    <property type="match status" value="2"/>
</dbReference>
<dbReference type="SUPFAM" id="SSF50677">
    <property type="entry name" value="ValRS/IleRS/LeuRS editing domain"/>
    <property type="match status" value="1"/>
</dbReference>
<dbReference type="GO" id="GO:0006438">
    <property type="term" value="P:valyl-tRNA aminoacylation"/>
    <property type="evidence" value="ECO:0007669"/>
    <property type="project" value="InterPro"/>
</dbReference>
<dbReference type="WBParaSite" id="HDID_0001039201-mRNA-1">
    <property type="protein sequence ID" value="HDID_0001039201-mRNA-1"/>
    <property type="gene ID" value="HDID_0001039201"/>
</dbReference>
<dbReference type="STRING" id="6216.A0A158QGC2"/>
<dbReference type="AlphaFoldDB" id="A0A158QGC2"/>
<keyword evidence="3 9" id="KW-0436">Ligase</keyword>
<dbReference type="GO" id="GO:0004832">
    <property type="term" value="F:valine-tRNA ligase activity"/>
    <property type="evidence" value="ECO:0007669"/>
    <property type="project" value="UniProtKB-EC"/>
</dbReference>
<dbReference type="EC" id="6.1.1.9" evidence="2"/>
<dbReference type="PRINTS" id="PR00986">
    <property type="entry name" value="TRNASYNTHVAL"/>
</dbReference>
<proteinExistence type="inferred from homology"/>
<dbReference type="Gene3D" id="1.10.730.10">
    <property type="entry name" value="Isoleucyl-tRNA Synthetase, Domain 1"/>
    <property type="match status" value="1"/>
</dbReference>
<name>A0A158QGC2_HYMDI</name>
<dbReference type="InterPro" id="IPR009008">
    <property type="entry name" value="Val/Leu/Ile-tRNA-synth_edit"/>
</dbReference>
<dbReference type="Pfam" id="PF00133">
    <property type="entry name" value="tRNA-synt_1"/>
    <property type="match status" value="1"/>
</dbReference>
<dbReference type="CDD" id="cd00817">
    <property type="entry name" value="ValRS_core"/>
    <property type="match status" value="1"/>
</dbReference>
<evidence type="ECO:0000256" key="4">
    <source>
        <dbReference type="ARBA" id="ARBA00022741"/>
    </source>
</evidence>
<dbReference type="PROSITE" id="PS00178">
    <property type="entry name" value="AA_TRNA_LIGASE_I"/>
    <property type="match status" value="1"/>
</dbReference>
<dbReference type="InterPro" id="IPR009080">
    <property type="entry name" value="tRNAsynth_Ia_anticodon-bd"/>
</dbReference>
<dbReference type="InterPro" id="IPR014729">
    <property type="entry name" value="Rossmann-like_a/b/a_fold"/>
</dbReference>
<dbReference type="InterPro" id="IPR013155">
    <property type="entry name" value="M/V/L/I-tRNA-synth_anticd-bd"/>
</dbReference>
<dbReference type="SUPFAM" id="SSF47323">
    <property type="entry name" value="Anticodon-binding domain of a subclass of class I aminoacyl-tRNA synthetases"/>
    <property type="match status" value="1"/>
</dbReference>
<evidence type="ECO:0000256" key="1">
    <source>
        <dbReference type="ARBA" id="ARBA00005594"/>
    </source>
</evidence>
<accession>A0A158QGC2</accession>
<evidence type="ECO:0000256" key="8">
    <source>
        <dbReference type="ARBA" id="ARBA00029936"/>
    </source>
</evidence>
<comment type="similarity">
    <text evidence="1 9">Belongs to the class-I aminoacyl-tRNA synthetase family.</text>
</comment>
<keyword evidence="4 9" id="KW-0547">Nucleotide-binding</keyword>
<dbReference type="NCBIfam" id="NF004349">
    <property type="entry name" value="PRK05729.1"/>
    <property type="match status" value="1"/>
</dbReference>
<keyword evidence="5 9" id="KW-0067">ATP-binding</keyword>
<feature type="domain" description="Aminoacyl-tRNA synthetase class Ia" evidence="10">
    <location>
        <begin position="141"/>
        <end position="753"/>
    </location>
</feature>
<evidence type="ECO:0000259" key="10">
    <source>
        <dbReference type="Pfam" id="PF00133"/>
    </source>
</evidence>
<evidence type="ECO:0000256" key="6">
    <source>
        <dbReference type="ARBA" id="ARBA00022917"/>
    </source>
</evidence>
<evidence type="ECO:0000256" key="9">
    <source>
        <dbReference type="RuleBase" id="RU363035"/>
    </source>
</evidence>
<dbReference type="GO" id="GO:0005524">
    <property type="term" value="F:ATP binding"/>
    <property type="evidence" value="ECO:0007669"/>
    <property type="project" value="UniProtKB-KW"/>
</dbReference>
<evidence type="ECO:0000256" key="7">
    <source>
        <dbReference type="ARBA" id="ARBA00023146"/>
    </source>
</evidence>
<dbReference type="PANTHER" id="PTHR11946">
    <property type="entry name" value="VALYL-TRNA SYNTHETASES"/>
    <property type="match status" value="1"/>
</dbReference>
<dbReference type="InterPro" id="IPR002300">
    <property type="entry name" value="aa-tRNA-synth_Ia"/>
</dbReference>
<keyword evidence="7 9" id="KW-0030">Aminoacyl-tRNA synthetase</keyword>
<evidence type="ECO:0000256" key="2">
    <source>
        <dbReference type="ARBA" id="ARBA00013169"/>
    </source>
</evidence>
<organism evidence="12">
    <name type="scientific">Hymenolepis diminuta</name>
    <name type="common">Rat tapeworm</name>
    <dbReference type="NCBI Taxonomy" id="6216"/>
    <lineage>
        <taxon>Eukaryota</taxon>
        <taxon>Metazoa</taxon>
        <taxon>Spiralia</taxon>
        <taxon>Lophotrochozoa</taxon>
        <taxon>Platyhelminthes</taxon>
        <taxon>Cestoda</taxon>
        <taxon>Eucestoda</taxon>
        <taxon>Cyclophyllidea</taxon>
        <taxon>Hymenolepididae</taxon>
        <taxon>Hymenolepis</taxon>
    </lineage>
</organism>
<dbReference type="PANTHER" id="PTHR11946:SF109">
    <property type="entry name" value="VALINE--TRNA LIGASE"/>
    <property type="match status" value="1"/>
</dbReference>
<reference evidence="12" key="1">
    <citation type="submission" date="2016-04" db="UniProtKB">
        <authorList>
            <consortium name="WormBaseParasite"/>
        </authorList>
    </citation>
    <scope>IDENTIFICATION</scope>
</reference>
<keyword evidence="6 9" id="KW-0648">Protein biosynthesis</keyword>
<protein>
    <recommendedName>
        <fullName evidence="2">valine--tRNA ligase</fullName>
        <ecNumber evidence="2">6.1.1.9</ecNumber>
    </recommendedName>
    <alternativeName>
        <fullName evidence="8">Valyl-tRNA synthetase</fullName>
    </alternativeName>
</protein>
<dbReference type="InterPro" id="IPR001412">
    <property type="entry name" value="aa-tRNA-synth_I_CS"/>
</dbReference>
<dbReference type="GO" id="GO:0002161">
    <property type="term" value="F:aminoacyl-tRNA deacylase activity"/>
    <property type="evidence" value="ECO:0007669"/>
    <property type="project" value="InterPro"/>
</dbReference>